<dbReference type="EMBL" id="JARQWQ010000041">
    <property type="protein sequence ID" value="KAK2559187.1"/>
    <property type="molecule type" value="Genomic_DNA"/>
</dbReference>
<evidence type="ECO:0000313" key="3">
    <source>
        <dbReference type="Proteomes" id="UP001249851"/>
    </source>
</evidence>
<name>A0AAD9V2Y2_ACRCE</name>
<evidence type="ECO:0000256" key="1">
    <source>
        <dbReference type="SAM" id="MobiDB-lite"/>
    </source>
</evidence>
<dbReference type="AlphaFoldDB" id="A0AAD9V2Y2"/>
<reference evidence="2" key="1">
    <citation type="journal article" date="2023" name="G3 (Bethesda)">
        <title>Whole genome assembly and annotation of the endangered Caribbean coral Acropora cervicornis.</title>
        <authorList>
            <person name="Selwyn J.D."/>
            <person name="Vollmer S.V."/>
        </authorList>
    </citation>
    <scope>NUCLEOTIDE SEQUENCE</scope>
    <source>
        <strain evidence="2">K2</strain>
    </source>
</reference>
<accession>A0AAD9V2Y2</accession>
<comment type="caution">
    <text evidence="2">The sequence shown here is derived from an EMBL/GenBank/DDBJ whole genome shotgun (WGS) entry which is preliminary data.</text>
</comment>
<dbReference type="Proteomes" id="UP001249851">
    <property type="component" value="Unassembled WGS sequence"/>
</dbReference>
<gene>
    <name evidence="2" type="ORF">P5673_018323</name>
</gene>
<proteinExistence type="predicted"/>
<sequence length="268" mass="30323">MKGNRISKDTSTERLREEKKRGPESNASLKLFYHLVDSSVFCSPAFFLPTERKIGGSTHGAESDQGHITRIEGFQKYSFQSGVYVTIADSVFHLVTLSVLKLSLKRHFKNGTKCSLQAQATPVVERPYGKQVSKRKSRNVAGGTTMLAPDSPREQLSLSLGQNTIQTMESAPARVPLNGHPSAEIFYQSFSPLIFMTEKVSEWVEMYDWNDLNNSLKASFKYDGFSQSGFHLFTLTPRPLLELKNTQNRSLHFLPPWKSYMVLDHLLR</sequence>
<protein>
    <submittedName>
        <fullName evidence="2">Uncharacterized protein</fullName>
    </submittedName>
</protein>
<feature type="region of interest" description="Disordered" evidence="1">
    <location>
        <begin position="1"/>
        <end position="22"/>
    </location>
</feature>
<reference evidence="2" key="2">
    <citation type="journal article" date="2023" name="Science">
        <title>Genomic signatures of disease resistance in endangered staghorn corals.</title>
        <authorList>
            <person name="Vollmer S.V."/>
            <person name="Selwyn J.D."/>
            <person name="Despard B.A."/>
            <person name="Roesel C.L."/>
        </authorList>
    </citation>
    <scope>NUCLEOTIDE SEQUENCE</scope>
    <source>
        <strain evidence="2">K2</strain>
    </source>
</reference>
<keyword evidence="3" id="KW-1185">Reference proteome</keyword>
<organism evidence="2 3">
    <name type="scientific">Acropora cervicornis</name>
    <name type="common">Staghorn coral</name>
    <dbReference type="NCBI Taxonomy" id="6130"/>
    <lineage>
        <taxon>Eukaryota</taxon>
        <taxon>Metazoa</taxon>
        <taxon>Cnidaria</taxon>
        <taxon>Anthozoa</taxon>
        <taxon>Hexacorallia</taxon>
        <taxon>Scleractinia</taxon>
        <taxon>Astrocoeniina</taxon>
        <taxon>Acroporidae</taxon>
        <taxon>Acropora</taxon>
    </lineage>
</organism>
<evidence type="ECO:0000313" key="2">
    <source>
        <dbReference type="EMBL" id="KAK2559187.1"/>
    </source>
</evidence>